<dbReference type="AlphaFoldDB" id="A0A4T0X2S9"/>
<keyword evidence="4" id="KW-1185">Reference proteome</keyword>
<evidence type="ECO:0000313" key="3">
    <source>
        <dbReference type="EMBL" id="TID29621.1"/>
    </source>
</evidence>
<feature type="transmembrane region" description="Helical" evidence="2">
    <location>
        <begin position="403"/>
        <end position="422"/>
    </location>
</feature>
<feature type="region of interest" description="Disordered" evidence="1">
    <location>
        <begin position="573"/>
        <end position="603"/>
    </location>
</feature>
<dbReference type="InterPro" id="IPR007251">
    <property type="entry name" value="Iron_permease_Fet4"/>
</dbReference>
<keyword evidence="2" id="KW-1133">Transmembrane helix</keyword>
<evidence type="ECO:0000256" key="2">
    <source>
        <dbReference type="SAM" id="Phobius"/>
    </source>
</evidence>
<feature type="transmembrane region" description="Helical" evidence="2">
    <location>
        <begin position="369"/>
        <end position="391"/>
    </location>
</feature>
<accession>A0A4T0X2S9</accession>
<comment type="caution">
    <text evidence="3">The sequence shown here is derived from an EMBL/GenBank/DDBJ whole genome shotgun (WGS) entry which is preliminary data.</text>
</comment>
<proteinExistence type="predicted"/>
<keyword evidence="2" id="KW-0472">Membrane</keyword>
<gene>
    <name evidence="3" type="ORF">CANINC_001740</name>
</gene>
<feature type="transmembrane region" description="Helical" evidence="2">
    <location>
        <begin position="292"/>
        <end position="311"/>
    </location>
</feature>
<organism evidence="3 4">
    <name type="scientific">Pichia inconspicua</name>
    <dbReference type="NCBI Taxonomy" id="52247"/>
    <lineage>
        <taxon>Eukaryota</taxon>
        <taxon>Fungi</taxon>
        <taxon>Dikarya</taxon>
        <taxon>Ascomycota</taxon>
        <taxon>Saccharomycotina</taxon>
        <taxon>Pichiomycetes</taxon>
        <taxon>Pichiales</taxon>
        <taxon>Pichiaceae</taxon>
        <taxon>Pichia</taxon>
    </lineage>
</organism>
<protein>
    <recommendedName>
        <fullName evidence="5">Low-affinity Fe(2+) transport protein</fullName>
    </recommendedName>
</protein>
<feature type="transmembrane region" description="Helical" evidence="2">
    <location>
        <begin position="246"/>
        <end position="268"/>
    </location>
</feature>
<dbReference type="STRING" id="52247.A0A4T0X2S9"/>
<dbReference type="EMBL" id="SELW01000280">
    <property type="protein sequence ID" value="TID29621.1"/>
    <property type="molecule type" value="Genomic_DNA"/>
</dbReference>
<name>A0A4T0X2S9_9ASCO</name>
<sequence length="618" mass="71489">MGFWSGFKIMLVPPHKGDIRVRCEIACCNDDVCSIRSSDNEKCNNDPDKCLNENDVCENQATVASSDIETSTWKKISHYIPHQFKIFKKKEKKKIENIKKLEEFEIDNDFASPLDTFIGWAVEVTASVYMLWLVIFILIAWIVWGAATGAPDVWQIAMQDGQSIQTYVWDTFLMRQQLDDNEKFLILSGKLKSRVETLKRLIAQVQKEHPDYDIKDKMEKIQNLENHEFRKVHFRKKTWFDKLSEWVSLCLGNLYAVIIYWIGIFVWIGCGKIPNNNGTKDDPLMQTFSNNWQMYINTATAIELLFTSVFLEHVRASSNDFIMEQIKAFNRLDYDLEALARQITSDTQENELITVKRCPRDKIQSWISVYANIIGNGLGLIISTCVFIAWFCIGHPMHWNDNWWLVIGTYTGLVGFIDGFVLREVFFSLTSYEHQQFYDLFEESQGVIDQCGIPYEMKRYKPKVTFDTKISLWINDLCSNKWSVVASVVVVIGLIIMACAMVWSETAQLICNTPTMIIEGFFLLILIQAHNWADAERSNMVGELVTSRMYVYNYFDVCFNDHLDEDEKAEIERRLSDERCSNHEPSPTPSHSSDEEVSLPDDIISETIDHTARSLRSA</sequence>
<dbReference type="GO" id="GO:0055085">
    <property type="term" value="P:transmembrane transport"/>
    <property type="evidence" value="ECO:0007669"/>
    <property type="project" value="InterPro"/>
</dbReference>
<dbReference type="Proteomes" id="UP000307173">
    <property type="component" value="Unassembled WGS sequence"/>
</dbReference>
<reference evidence="3 4" key="1">
    <citation type="journal article" date="2019" name="Front. Genet.">
        <title>Whole-Genome Sequencing of the Opportunistic Yeast Pathogen Candida inconspicua Uncovers Its Hybrid Origin.</title>
        <authorList>
            <person name="Mixao V."/>
            <person name="Hansen A.P."/>
            <person name="Saus E."/>
            <person name="Boekhout T."/>
            <person name="Lass-Florl C."/>
            <person name="Gabaldon T."/>
        </authorList>
    </citation>
    <scope>NUCLEOTIDE SEQUENCE [LARGE SCALE GENOMIC DNA]</scope>
    <source>
        <strain evidence="3 4">CBS 180</strain>
    </source>
</reference>
<evidence type="ECO:0000313" key="4">
    <source>
        <dbReference type="Proteomes" id="UP000307173"/>
    </source>
</evidence>
<feature type="compositionally biased region" description="Basic and acidic residues" evidence="1">
    <location>
        <begin position="573"/>
        <end position="582"/>
    </location>
</feature>
<dbReference type="Pfam" id="PF04120">
    <property type="entry name" value="Iron_permease"/>
    <property type="match status" value="1"/>
</dbReference>
<evidence type="ECO:0008006" key="5">
    <source>
        <dbReference type="Google" id="ProtNLM"/>
    </source>
</evidence>
<feature type="transmembrane region" description="Helical" evidence="2">
    <location>
        <begin position="482"/>
        <end position="503"/>
    </location>
</feature>
<feature type="transmembrane region" description="Helical" evidence="2">
    <location>
        <begin position="129"/>
        <end position="150"/>
    </location>
</feature>
<dbReference type="OrthoDB" id="2224262at2759"/>
<evidence type="ECO:0000256" key="1">
    <source>
        <dbReference type="SAM" id="MobiDB-lite"/>
    </source>
</evidence>
<keyword evidence="2" id="KW-0812">Transmembrane</keyword>